<dbReference type="Pfam" id="PF09811">
    <property type="entry name" value="Yae1_N"/>
    <property type="match status" value="1"/>
</dbReference>
<dbReference type="AlphaFoldDB" id="A0A3E2H3E9"/>
<dbReference type="OMA" id="QFYNEGY"/>
<evidence type="ECO:0000259" key="3">
    <source>
        <dbReference type="Pfam" id="PF09811"/>
    </source>
</evidence>
<accession>A0A3E2H3E9</accession>
<dbReference type="EMBL" id="NCSJ02000184">
    <property type="protein sequence ID" value="RFU27920.1"/>
    <property type="molecule type" value="Genomic_DNA"/>
</dbReference>
<feature type="non-terminal residue" evidence="4">
    <location>
        <position position="1"/>
    </location>
</feature>
<dbReference type="PANTHER" id="PTHR28532:SF1">
    <property type="entry name" value="ORAL CANCER OVEREXPRESSED 1"/>
    <property type="match status" value="1"/>
</dbReference>
<evidence type="ECO:0000313" key="4">
    <source>
        <dbReference type="EMBL" id="RFU27920.1"/>
    </source>
</evidence>
<comment type="similarity">
    <text evidence="1">Belongs to the LTO1 family.</text>
</comment>
<protein>
    <recommendedName>
        <fullName evidence="3">Essential protein Yae1 N-terminal domain-containing protein</fullName>
    </recommendedName>
</protein>
<name>A0A3E2H3E9_SCYLI</name>
<reference evidence="4 5" key="1">
    <citation type="submission" date="2018-05" db="EMBL/GenBank/DDBJ databases">
        <title>Draft genome sequence of Scytalidium lignicola DSM 105466, a ubiquitous saprotrophic fungus.</title>
        <authorList>
            <person name="Buettner E."/>
            <person name="Gebauer A.M."/>
            <person name="Hofrichter M."/>
            <person name="Liers C."/>
            <person name="Kellner H."/>
        </authorList>
    </citation>
    <scope>NUCLEOTIDE SEQUENCE [LARGE SCALE GENOMIC DNA]</scope>
    <source>
        <strain evidence="4 5">DSM 105466</strain>
    </source>
</reference>
<dbReference type="PANTHER" id="PTHR28532">
    <property type="entry name" value="GEO13458P1"/>
    <property type="match status" value="1"/>
</dbReference>
<dbReference type="InterPro" id="IPR019191">
    <property type="entry name" value="Essential_protein_Yae1_N"/>
</dbReference>
<proteinExistence type="inferred from homology"/>
<feature type="non-terminal residue" evidence="4">
    <location>
        <position position="191"/>
    </location>
</feature>
<gene>
    <name evidence="4" type="ORF">B7463_g8403</name>
</gene>
<comment type="caution">
    <text evidence="4">The sequence shown here is derived from an EMBL/GenBank/DDBJ whole genome shotgun (WGS) entry which is preliminary data.</text>
</comment>
<organism evidence="4 5">
    <name type="scientific">Scytalidium lignicola</name>
    <name type="common">Hyphomycete</name>
    <dbReference type="NCBI Taxonomy" id="5539"/>
    <lineage>
        <taxon>Eukaryota</taxon>
        <taxon>Fungi</taxon>
        <taxon>Dikarya</taxon>
        <taxon>Ascomycota</taxon>
        <taxon>Pezizomycotina</taxon>
        <taxon>Leotiomycetes</taxon>
        <taxon>Leotiomycetes incertae sedis</taxon>
        <taxon>Scytalidium</taxon>
    </lineage>
</organism>
<feature type="compositionally biased region" description="Polar residues" evidence="2">
    <location>
        <begin position="169"/>
        <end position="179"/>
    </location>
</feature>
<keyword evidence="5" id="KW-1185">Reference proteome</keyword>
<dbReference type="Proteomes" id="UP000258309">
    <property type="component" value="Unassembled WGS sequence"/>
</dbReference>
<evidence type="ECO:0000256" key="2">
    <source>
        <dbReference type="SAM" id="MobiDB-lite"/>
    </source>
</evidence>
<evidence type="ECO:0000313" key="5">
    <source>
        <dbReference type="Proteomes" id="UP000258309"/>
    </source>
</evidence>
<dbReference type="STRING" id="5539.A0A3E2H3E9"/>
<feature type="region of interest" description="Disordered" evidence="2">
    <location>
        <begin position="160"/>
        <end position="191"/>
    </location>
</feature>
<dbReference type="OrthoDB" id="48036at2759"/>
<dbReference type="InterPro" id="IPR052436">
    <property type="entry name" value="LTO1_adapter"/>
</dbReference>
<sequence length="191" mass="21492">MSLNPFDEILDLEEQFYNDGYQQGLADGVKAGRIEGRTFGLEKGFEKYIESGKLHGKSLVWVNRIYNPQKSPVSGDHVSAVSNLPMDISKEEMKKESNSQENLKLPRILENQRLEKHIKVLYALAESDSLSTENTEEAVSDFDDRLKRAQAKVKIIERMIGETKADSRGQGNFSSSNDGSIEDDSVLKARH</sequence>
<evidence type="ECO:0000256" key="1">
    <source>
        <dbReference type="ARBA" id="ARBA00038090"/>
    </source>
</evidence>
<feature type="domain" description="Essential protein Yae1 N-terminal" evidence="3">
    <location>
        <begin position="20"/>
        <end position="57"/>
    </location>
</feature>